<dbReference type="RefSeq" id="WP_090411732.1">
    <property type="nucleotide sequence ID" value="NZ_FNOY01000005.1"/>
</dbReference>
<dbReference type="PANTHER" id="PTHR22602">
    <property type="entry name" value="TRANSFERASE CAF17, MITOCHONDRIAL-RELATED"/>
    <property type="match status" value="1"/>
</dbReference>
<dbReference type="Gene3D" id="3.30.70.1630">
    <property type="match status" value="1"/>
</dbReference>
<feature type="binding site" evidence="1">
    <location>
        <position position="184"/>
    </location>
    <ligand>
        <name>substrate</name>
    </ligand>
</feature>
<sequence>MNSNWFTFLAGQNAHIESGCVQHFGHAAEELTHTEMDTVLIDLSHLGLIRFSGEDAHNFLQGQLSCDLRTVTSDVATHGGYCTPKGRLLSNFQIWQDLSGEGYWMQLPLERVDAVIKRLRMFVLRAKVTLQDESENLVRFGIAGQKASQLLQASLPNVSIPAGPLLWAPIPDGQLLRHNAQRFECITTPAHASSLWTRIQEQAHCAGAECWEWLEISEGIPAIQAATQEQFVPQMINLDAIGGVSFKKGCYPGQEIVARTQYLGKLKRRMYRAHIDSPSVVAAGDDLFSADTQNQACGTIVRAARSPAGGYDVLAVVQISSVQASTIHWQRPDGLQLTLLPLPYPLPPS</sequence>
<dbReference type="AlphaFoldDB" id="A0A1H3DMV8"/>
<dbReference type="Gene3D" id="3.30.70.1400">
    <property type="entry name" value="Aminomethyltransferase beta-barrel domains"/>
    <property type="match status" value="1"/>
</dbReference>
<gene>
    <name evidence="3" type="ORF">SAMN05421881_100573</name>
</gene>
<dbReference type="Proteomes" id="UP000198640">
    <property type="component" value="Unassembled WGS sequence"/>
</dbReference>
<dbReference type="NCBIfam" id="TIGR03317">
    <property type="entry name" value="ygfZ_signature"/>
    <property type="match status" value="1"/>
</dbReference>
<feature type="domain" description="GCVT N-terminal" evidence="2">
    <location>
        <begin position="23"/>
        <end position="238"/>
    </location>
</feature>
<dbReference type="PANTHER" id="PTHR22602:SF0">
    <property type="entry name" value="TRANSFERASE CAF17, MITOCHONDRIAL-RELATED"/>
    <property type="match status" value="1"/>
</dbReference>
<accession>A0A1H3DMV8</accession>
<evidence type="ECO:0000313" key="4">
    <source>
        <dbReference type="Proteomes" id="UP000198640"/>
    </source>
</evidence>
<keyword evidence="4" id="KW-1185">Reference proteome</keyword>
<dbReference type="SUPFAM" id="SSF101790">
    <property type="entry name" value="Aminomethyltransferase beta-barrel domain"/>
    <property type="match status" value="1"/>
</dbReference>
<evidence type="ECO:0000259" key="2">
    <source>
        <dbReference type="Pfam" id="PF01571"/>
    </source>
</evidence>
<dbReference type="InterPro" id="IPR006222">
    <property type="entry name" value="GCVT_N"/>
</dbReference>
<dbReference type="OrthoDB" id="9796287at2"/>
<dbReference type="GO" id="GO:0016226">
    <property type="term" value="P:iron-sulfur cluster assembly"/>
    <property type="evidence" value="ECO:0007669"/>
    <property type="project" value="TreeGrafter"/>
</dbReference>
<dbReference type="Gene3D" id="2.40.30.160">
    <property type="match status" value="1"/>
</dbReference>
<protein>
    <recommendedName>
        <fullName evidence="2">GCVT N-terminal domain-containing protein</fullName>
    </recommendedName>
</protein>
<reference evidence="3 4" key="1">
    <citation type="submission" date="2016-10" db="EMBL/GenBank/DDBJ databases">
        <authorList>
            <person name="de Groot N.N."/>
        </authorList>
    </citation>
    <scope>NUCLEOTIDE SEQUENCE [LARGE SCALE GENOMIC DNA]</scope>
    <source>
        <strain evidence="3 4">Nm1</strain>
    </source>
</reference>
<evidence type="ECO:0000313" key="3">
    <source>
        <dbReference type="EMBL" id="SDX67418.1"/>
    </source>
</evidence>
<dbReference type="PIRSF" id="PIRSF006487">
    <property type="entry name" value="GcvT"/>
    <property type="match status" value="1"/>
</dbReference>
<evidence type="ECO:0000256" key="1">
    <source>
        <dbReference type="PIRSR" id="PIRSR006487-1"/>
    </source>
</evidence>
<dbReference type="InterPro" id="IPR017703">
    <property type="entry name" value="YgfZ/GCV_T_CS"/>
</dbReference>
<dbReference type="Pfam" id="PF01571">
    <property type="entry name" value="GCV_T"/>
    <property type="match status" value="1"/>
</dbReference>
<name>A0A1H3DMV8_9PROT</name>
<dbReference type="STRING" id="44576.SAMN05421881_100573"/>
<dbReference type="EMBL" id="FNOY01000005">
    <property type="protein sequence ID" value="SDX67418.1"/>
    <property type="molecule type" value="Genomic_DNA"/>
</dbReference>
<organism evidence="3 4">
    <name type="scientific">Nitrosomonas halophila</name>
    <dbReference type="NCBI Taxonomy" id="44576"/>
    <lineage>
        <taxon>Bacteria</taxon>
        <taxon>Pseudomonadati</taxon>
        <taxon>Pseudomonadota</taxon>
        <taxon>Betaproteobacteria</taxon>
        <taxon>Nitrosomonadales</taxon>
        <taxon>Nitrosomonadaceae</taxon>
        <taxon>Nitrosomonas</taxon>
    </lineage>
</organism>
<dbReference type="InterPro" id="IPR045179">
    <property type="entry name" value="YgfZ/GcvT"/>
</dbReference>
<dbReference type="SUPFAM" id="SSF103025">
    <property type="entry name" value="Folate-binding domain"/>
    <property type="match status" value="1"/>
</dbReference>
<proteinExistence type="predicted"/>
<dbReference type="InterPro" id="IPR029043">
    <property type="entry name" value="GcvT/YgfZ_C"/>
</dbReference>